<feature type="compositionally biased region" description="Basic and acidic residues" evidence="1">
    <location>
        <begin position="9"/>
        <end position="19"/>
    </location>
</feature>
<dbReference type="STRING" id="405436.SAMN05444365_103296"/>
<feature type="transmembrane region" description="Helical" evidence="2">
    <location>
        <begin position="54"/>
        <end position="71"/>
    </location>
</feature>
<sequence length="194" mass="20944">MSEIASIDDLLHHEEEPPPARHAPRRGLGPWVWTVLIALGLTAVTVVGLRIVGVGLPVVVVFAGFLALLTLRRFTAQVAAPPPGRAGGYRRSGGDPAGYDWGPEDGLRTAVAGWERRLGGVGGETRDLSRTVQALIGELADERLRQRHGCTRSSDPVRARTLLGDLLWKFLTAARPRKPTPRDCAAIAARLEEL</sequence>
<dbReference type="OrthoDB" id="4829901at2"/>
<reference evidence="4" key="1">
    <citation type="submission" date="2016-10" db="EMBL/GenBank/DDBJ databases">
        <authorList>
            <person name="Varghese N."/>
            <person name="Submissions S."/>
        </authorList>
    </citation>
    <scope>NUCLEOTIDE SEQUENCE [LARGE SCALE GENOMIC DNA]</scope>
    <source>
        <strain evidence="4">DSM 45245</strain>
    </source>
</reference>
<feature type="region of interest" description="Disordered" evidence="1">
    <location>
        <begin position="1"/>
        <end position="24"/>
    </location>
</feature>
<proteinExistence type="predicted"/>
<keyword evidence="2" id="KW-1133">Transmembrane helix</keyword>
<name>A0A1H3MAG8_9ACTN</name>
<gene>
    <name evidence="3" type="ORF">SAMN05444365_103296</name>
</gene>
<feature type="transmembrane region" description="Helical" evidence="2">
    <location>
        <begin position="31"/>
        <end position="48"/>
    </location>
</feature>
<dbReference type="AlphaFoldDB" id="A0A1H3MAG8"/>
<keyword evidence="4" id="KW-1185">Reference proteome</keyword>
<evidence type="ECO:0000313" key="4">
    <source>
        <dbReference type="Proteomes" id="UP000242415"/>
    </source>
</evidence>
<evidence type="ECO:0000313" key="3">
    <source>
        <dbReference type="EMBL" id="SDY73583.1"/>
    </source>
</evidence>
<organism evidence="3 4">
    <name type="scientific">Micromonospora pattaloongensis</name>
    <dbReference type="NCBI Taxonomy" id="405436"/>
    <lineage>
        <taxon>Bacteria</taxon>
        <taxon>Bacillati</taxon>
        <taxon>Actinomycetota</taxon>
        <taxon>Actinomycetes</taxon>
        <taxon>Micromonosporales</taxon>
        <taxon>Micromonosporaceae</taxon>
        <taxon>Micromonospora</taxon>
    </lineage>
</organism>
<evidence type="ECO:0000256" key="2">
    <source>
        <dbReference type="SAM" id="Phobius"/>
    </source>
</evidence>
<dbReference type="EMBL" id="FNPH01000003">
    <property type="protein sequence ID" value="SDY73583.1"/>
    <property type="molecule type" value="Genomic_DNA"/>
</dbReference>
<keyword evidence="2" id="KW-0812">Transmembrane</keyword>
<protein>
    <submittedName>
        <fullName evidence="3">Uncharacterized protein</fullName>
    </submittedName>
</protein>
<dbReference type="Proteomes" id="UP000242415">
    <property type="component" value="Unassembled WGS sequence"/>
</dbReference>
<accession>A0A1H3MAG8</accession>
<dbReference type="RefSeq" id="WP_091555195.1">
    <property type="nucleotide sequence ID" value="NZ_FNPH01000003.1"/>
</dbReference>
<evidence type="ECO:0000256" key="1">
    <source>
        <dbReference type="SAM" id="MobiDB-lite"/>
    </source>
</evidence>
<keyword evidence="2" id="KW-0472">Membrane</keyword>